<reference evidence="1 2" key="1">
    <citation type="submission" date="2014-07" db="EMBL/GenBank/DDBJ databases">
        <title>Draft genome sequence of Thalassospira xiamenensis IB13.</title>
        <authorList>
            <person name="Lai Q."/>
            <person name="Shao Z."/>
        </authorList>
    </citation>
    <scope>NUCLEOTIDE SEQUENCE [LARGE SCALE GENOMIC DNA]</scope>
    <source>
        <strain evidence="1 2">IB13</strain>
    </source>
</reference>
<name>A0A367XAX2_9PROT</name>
<accession>A0A367XAX2</accession>
<dbReference type="RefSeq" id="WP_062961396.1">
    <property type="nucleotide sequence ID" value="NZ_JPWJ01000007.1"/>
</dbReference>
<sequence>MFTEIQIVEKILEELSIIQGLSVKEIVGDDQFILPRLIAAGEGKSIQINRQIDGLISKLALRLKRQEMAKSVRDRELVEWVRAKIGLYLVKVDFSFPQNVQAQFVLDNLRAELNTLLDSMKPSEFYFGSTFLNISKFNALSIGGVTIEDRGDWLSRMAENGHIDSISKLRIKRAWSGRKLKPRNDKLANILENRLLQALENKPYVFSVAVDGHAREAGKEQAIAASRLAMTGVSLLWRMPSQILTKCHLSHDRGPWTEFILASRESSPISYGIRKHGIQTGLKLSAEEWNNLLERNVSFLNAVSEVINFLLNNNSEIVNRGRLLNTLLQAMFWFYYACKEDNPTTAMVGFSAALDALSGGKKANGILAVLEARLGMSSSDIIYDQGPSLNEFVKYLYSQGRSRIVHGTSDKMGHDWSTTRGTAESLTRHALYACLDWVGGNRDEGYSSFLLKVS</sequence>
<gene>
    <name evidence="1" type="ORF">TH44_14570</name>
</gene>
<proteinExistence type="predicted"/>
<dbReference type="AlphaFoldDB" id="A0A367XAX2"/>
<evidence type="ECO:0000313" key="1">
    <source>
        <dbReference type="EMBL" id="RCK49812.1"/>
    </source>
</evidence>
<dbReference type="EMBL" id="JPWJ01000007">
    <property type="protein sequence ID" value="RCK49812.1"/>
    <property type="molecule type" value="Genomic_DNA"/>
</dbReference>
<comment type="caution">
    <text evidence="1">The sequence shown here is derived from an EMBL/GenBank/DDBJ whole genome shotgun (WGS) entry which is preliminary data.</text>
</comment>
<protein>
    <recommendedName>
        <fullName evidence="3">Apea-like HEPN domain-containing protein</fullName>
    </recommendedName>
</protein>
<dbReference type="Proteomes" id="UP000252266">
    <property type="component" value="Unassembled WGS sequence"/>
</dbReference>
<evidence type="ECO:0008006" key="3">
    <source>
        <dbReference type="Google" id="ProtNLM"/>
    </source>
</evidence>
<organism evidence="1 2">
    <name type="scientific">Thalassospira xiamenensis</name>
    <dbReference type="NCBI Taxonomy" id="220697"/>
    <lineage>
        <taxon>Bacteria</taxon>
        <taxon>Pseudomonadati</taxon>
        <taxon>Pseudomonadota</taxon>
        <taxon>Alphaproteobacteria</taxon>
        <taxon>Rhodospirillales</taxon>
        <taxon>Thalassospiraceae</taxon>
        <taxon>Thalassospira</taxon>
    </lineage>
</organism>
<evidence type="ECO:0000313" key="2">
    <source>
        <dbReference type="Proteomes" id="UP000252266"/>
    </source>
</evidence>